<evidence type="ECO:0000256" key="9">
    <source>
        <dbReference type="ARBA" id="ARBA00029490"/>
    </source>
</evidence>
<evidence type="ECO:0000313" key="15">
    <source>
        <dbReference type="EMBL" id="KAK7749102.1"/>
    </source>
</evidence>
<sequence length="646" mass="68518">MTDTTSAAAAAAAVDARSGGSEDPAAVGIVDPKSDPQYIQFRCLPPTPGGPLNRWSHIMTREHDFPGAQAMLYAAGVPDEQTMRNAPHVGISTVWWEGNPCNLPEYLKFLELGRIVKRSVEKQNMLAWQYSAVGVSDGITMGSEGMRFSLQTRDLIADSIETVTCAQRHDANISIPGCDKNMPGVIMAAARHNRPFIMIYGGTIRKGYSDLLEKDINVTTCYEASGGLTYGTLQAKTNPGAAGRTPNDVMTDIERHACPGVGACGGMFTANTMATAIEAMGLTLPGSSSYPAESPEKARECERAAAVLRVTMEKDIRPRDLLTRRAFENALVVTMALGGSTNGVLHLLAMASAAEVPLTLDDVAAASDRTPLLADLAPSGRYLMEDLYRVGGTPAVLKMLIAAGIVDGGIPTVTGRTLADNVADWPSLPPDQKIIRDPGDPIKASGHLRVLRGNLAPGGAVAKITGKEGLRFEGRARVFDKEHELDAVLSAGGIPRGENLVLVVRYEGPRGGPGMPEQLRASAAIMGARLTNVALVTDGRYSGASHGFIVGHVTPEAAAGGPIALVRDGDRVAIDAVANRIDLVGVGAEEMRERRQAWRPPPLGVRRGVLAKYARLVGDASHGAVTDKWDEGGDEEGGKWEWVAKE</sequence>
<evidence type="ECO:0000256" key="7">
    <source>
        <dbReference type="ARBA" id="ARBA00029436"/>
    </source>
</evidence>
<dbReference type="Proteomes" id="UP001320420">
    <property type="component" value="Unassembled WGS sequence"/>
</dbReference>
<evidence type="ECO:0000256" key="1">
    <source>
        <dbReference type="ARBA" id="ARBA00006486"/>
    </source>
</evidence>
<dbReference type="PANTHER" id="PTHR21000:SF13">
    <property type="entry name" value="DIHYDROXY-ACID DEHYDRATASE"/>
    <property type="match status" value="1"/>
</dbReference>
<dbReference type="SUPFAM" id="SSF143975">
    <property type="entry name" value="IlvD/EDD N-terminal domain-like"/>
    <property type="match status" value="1"/>
</dbReference>
<feature type="domain" description="Dihydroxy-acid/6-phosphogluconate dehydratase N-terminal" evidence="13">
    <location>
        <begin position="87"/>
        <end position="421"/>
    </location>
</feature>
<dbReference type="PROSITE" id="PS00887">
    <property type="entry name" value="ILVD_EDD_2"/>
    <property type="match status" value="1"/>
</dbReference>
<evidence type="ECO:0000313" key="16">
    <source>
        <dbReference type="Proteomes" id="UP001320420"/>
    </source>
</evidence>
<evidence type="ECO:0000256" key="2">
    <source>
        <dbReference type="ARBA" id="ARBA00022723"/>
    </source>
</evidence>
<dbReference type="InterPro" id="IPR037237">
    <property type="entry name" value="IlvD/EDD_N"/>
</dbReference>
<reference evidence="15 16" key="1">
    <citation type="submission" date="2024-02" db="EMBL/GenBank/DDBJ databases">
        <title>De novo assembly and annotation of 12 fungi associated with fruit tree decline syndrome in Ontario, Canada.</title>
        <authorList>
            <person name="Sulman M."/>
            <person name="Ellouze W."/>
            <person name="Ilyukhin E."/>
        </authorList>
    </citation>
    <scope>NUCLEOTIDE SEQUENCE [LARGE SCALE GENOMIC DNA]</scope>
    <source>
        <strain evidence="15 16">M11/M66-122</strain>
    </source>
</reference>
<proteinExistence type="inferred from homology"/>
<feature type="domain" description="Dihydroxy-acid/6-phosphogluconate dehydratase C-terminal" evidence="14">
    <location>
        <begin position="433"/>
        <end position="624"/>
    </location>
</feature>
<evidence type="ECO:0000256" key="11">
    <source>
        <dbReference type="ARBA" id="ARBA00052865"/>
    </source>
</evidence>
<dbReference type="GO" id="GO:0046872">
    <property type="term" value="F:metal ion binding"/>
    <property type="evidence" value="ECO:0007669"/>
    <property type="project" value="UniProtKB-KW"/>
</dbReference>
<dbReference type="PANTHER" id="PTHR21000">
    <property type="entry name" value="DIHYDROXY-ACID DEHYDRATASE DAD"/>
    <property type="match status" value="1"/>
</dbReference>
<dbReference type="InterPro" id="IPR056740">
    <property type="entry name" value="ILV_EDD_C"/>
</dbReference>
<dbReference type="GO" id="GO:0051536">
    <property type="term" value="F:iron-sulfur cluster binding"/>
    <property type="evidence" value="ECO:0007669"/>
    <property type="project" value="UniProtKB-KW"/>
</dbReference>
<dbReference type="EC" id="4.2.1.9" evidence="9"/>
<dbReference type="Gene3D" id="3.50.30.80">
    <property type="entry name" value="IlvD/EDD C-terminal domain-like"/>
    <property type="match status" value="1"/>
</dbReference>
<dbReference type="SUPFAM" id="SSF52016">
    <property type="entry name" value="LeuD/IlvD-like"/>
    <property type="match status" value="1"/>
</dbReference>
<dbReference type="Pfam" id="PF24877">
    <property type="entry name" value="ILV_EDD_C"/>
    <property type="match status" value="1"/>
</dbReference>
<dbReference type="InterPro" id="IPR042096">
    <property type="entry name" value="Dihydro-acid_dehy_C"/>
</dbReference>
<keyword evidence="2" id="KW-0479">Metal-binding</keyword>
<comment type="cofactor">
    <cofactor evidence="10">
        <name>[2Fe-2S] cluster</name>
        <dbReference type="ChEBI" id="CHEBI:190135"/>
    </cofactor>
</comment>
<dbReference type="AlphaFoldDB" id="A0AAN9YNQ3"/>
<evidence type="ECO:0000256" key="3">
    <source>
        <dbReference type="ARBA" id="ARBA00023004"/>
    </source>
</evidence>
<keyword evidence="3" id="KW-0408">Iron</keyword>
<dbReference type="InterPro" id="IPR000581">
    <property type="entry name" value="ILV_EDD_N"/>
</dbReference>
<comment type="catalytic activity">
    <reaction evidence="6">
        <text>(2R)-2,3-dihydroxy-3-methylbutanoate = 3-methyl-2-oxobutanoate + H2O</text>
        <dbReference type="Rhea" id="RHEA:24809"/>
        <dbReference type="ChEBI" id="CHEBI:11851"/>
        <dbReference type="ChEBI" id="CHEBI:15377"/>
        <dbReference type="ChEBI" id="CHEBI:49072"/>
        <dbReference type="EC" id="4.2.1.9"/>
    </reaction>
    <physiologicalReaction direction="left-to-right" evidence="6">
        <dbReference type="Rhea" id="RHEA:24810"/>
    </physiologicalReaction>
</comment>
<gene>
    <name evidence="15" type="ORF">SLS62_008497</name>
</gene>
<keyword evidence="4" id="KW-0411">Iron-sulfur</keyword>
<comment type="catalytic activity">
    <reaction evidence="11">
        <text>(2R,3R)-2,3-dihydroxy-3-methylpentanoate = (S)-3-methyl-2-oxopentanoate + H2O</text>
        <dbReference type="Rhea" id="RHEA:27694"/>
        <dbReference type="ChEBI" id="CHEBI:15377"/>
        <dbReference type="ChEBI" id="CHEBI:35146"/>
        <dbReference type="ChEBI" id="CHEBI:49258"/>
        <dbReference type="EC" id="4.2.1.9"/>
    </reaction>
    <physiologicalReaction direction="left-to-right" evidence="11">
        <dbReference type="Rhea" id="RHEA:27695"/>
    </physiologicalReaction>
</comment>
<comment type="similarity">
    <text evidence="1">Belongs to the IlvD/Edd family.</text>
</comment>
<protein>
    <recommendedName>
        <fullName evidence="9">dihydroxy-acid dehydratase</fullName>
        <ecNumber evidence="9">4.2.1.9</ecNumber>
    </recommendedName>
</protein>
<dbReference type="PROSITE" id="PS00886">
    <property type="entry name" value="ILVD_EDD_1"/>
    <property type="match status" value="1"/>
</dbReference>
<evidence type="ECO:0000256" key="12">
    <source>
        <dbReference type="SAM" id="MobiDB-lite"/>
    </source>
</evidence>
<feature type="region of interest" description="Disordered" evidence="12">
    <location>
        <begin position="1"/>
        <end position="29"/>
    </location>
</feature>
<comment type="caution">
    <text evidence="15">The sequence shown here is derived from an EMBL/GenBank/DDBJ whole genome shotgun (WGS) entry which is preliminary data.</text>
</comment>
<dbReference type="Pfam" id="PF00920">
    <property type="entry name" value="ILVD_EDD_N"/>
    <property type="match status" value="1"/>
</dbReference>
<evidence type="ECO:0000256" key="10">
    <source>
        <dbReference type="ARBA" id="ARBA00034078"/>
    </source>
</evidence>
<evidence type="ECO:0000256" key="5">
    <source>
        <dbReference type="ARBA" id="ARBA00023239"/>
    </source>
</evidence>
<keyword evidence="5" id="KW-0456">Lyase</keyword>
<evidence type="ECO:0000259" key="13">
    <source>
        <dbReference type="Pfam" id="PF00920"/>
    </source>
</evidence>
<dbReference type="FunFam" id="3.50.30.80:FF:000001">
    <property type="entry name" value="Dihydroxy-acid dehydratase"/>
    <property type="match status" value="1"/>
</dbReference>
<dbReference type="GO" id="GO:0009082">
    <property type="term" value="P:branched-chain amino acid biosynthetic process"/>
    <property type="evidence" value="ECO:0007669"/>
    <property type="project" value="TreeGrafter"/>
</dbReference>
<comment type="pathway">
    <text evidence="8">Amino-acid biosynthesis; L-isoleucine biosynthesis; L-isoleucine from 2-oxobutanoate: step 3/4.</text>
</comment>
<feature type="region of interest" description="Disordered" evidence="12">
    <location>
        <begin position="627"/>
        <end position="646"/>
    </location>
</feature>
<evidence type="ECO:0000256" key="8">
    <source>
        <dbReference type="ARBA" id="ARBA00029437"/>
    </source>
</evidence>
<keyword evidence="16" id="KW-1185">Reference proteome</keyword>
<name>A0AAN9YNQ3_9PEZI</name>
<organism evidence="15 16">
    <name type="scientific">Diatrype stigma</name>
    <dbReference type="NCBI Taxonomy" id="117547"/>
    <lineage>
        <taxon>Eukaryota</taxon>
        <taxon>Fungi</taxon>
        <taxon>Dikarya</taxon>
        <taxon>Ascomycota</taxon>
        <taxon>Pezizomycotina</taxon>
        <taxon>Sordariomycetes</taxon>
        <taxon>Xylariomycetidae</taxon>
        <taxon>Xylariales</taxon>
        <taxon>Diatrypaceae</taxon>
        <taxon>Diatrype</taxon>
    </lineage>
</organism>
<dbReference type="InterPro" id="IPR050165">
    <property type="entry name" value="DHAD_IlvD/Edd"/>
</dbReference>
<dbReference type="InterPro" id="IPR020558">
    <property type="entry name" value="DiOHA_6PGluconate_deHydtase_CS"/>
</dbReference>
<evidence type="ECO:0000256" key="6">
    <source>
        <dbReference type="ARBA" id="ARBA00029304"/>
    </source>
</evidence>
<evidence type="ECO:0000259" key="14">
    <source>
        <dbReference type="Pfam" id="PF24877"/>
    </source>
</evidence>
<dbReference type="GO" id="GO:0004160">
    <property type="term" value="F:dihydroxy-acid dehydratase activity"/>
    <property type="evidence" value="ECO:0007669"/>
    <property type="project" value="UniProtKB-EC"/>
</dbReference>
<accession>A0AAN9YNQ3</accession>
<evidence type="ECO:0000256" key="4">
    <source>
        <dbReference type="ARBA" id="ARBA00023014"/>
    </source>
</evidence>
<comment type="pathway">
    <text evidence="7">Amino-acid biosynthesis; L-valine biosynthesis; L-valine from pyruvate: step 3/4.</text>
</comment>
<dbReference type="GO" id="GO:0005739">
    <property type="term" value="C:mitochondrion"/>
    <property type="evidence" value="ECO:0007669"/>
    <property type="project" value="TreeGrafter"/>
</dbReference>
<dbReference type="NCBIfam" id="NF002068">
    <property type="entry name" value="PRK00911.1"/>
    <property type="match status" value="1"/>
</dbReference>
<dbReference type="EMBL" id="JAKJXP020000079">
    <property type="protein sequence ID" value="KAK7749102.1"/>
    <property type="molecule type" value="Genomic_DNA"/>
</dbReference>